<evidence type="ECO:0000313" key="1">
    <source>
        <dbReference type="EMBL" id="KZS08269.1"/>
    </source>
</evidence>
<dbReference type="EMBL" id="LRGB01002255">
    <property type="protein sequence ID" value="KZS08269.1"/>
    <property type="molecule type" value="Genomic_DNA"/>
</dbReference>
<comment type="caution">
    <text evidence="1">The sequence shown here is derived from an EMBL/GenBank/DDBJ whole genome shotgun (WGS) entry which is preliminary data.</text>
</comment>
<keyword evidence="2" id="KW-1185">Reference proteome</keyword>
<name>A0A164R228_9CRUS</name>
<sequence>MDKIKHTLLYTTTLLSALRRCRLLESTKKTRRLLLQKKIKNLKIEGGGFGNS</sequence>
<accession>A0A164R228</accession>
<dbReference type="Proteomes" id="UP000076858">
    <property type="component" value="Unassembled WGS sequence"/>
</dbReference>
<proteinExistence type="predicted"/>
<reference evidence="1 2" key="1">
    <citation type="submission" date="2016-03" db="EMBL/GenBank/DDBJ databases">
        <title>EvidentialGene: Evidence-directed Construction of Genes on Genomes.</title>
        <authorList>
            <person name="Gilbert D.G."/>
            <person name="Choi J.-H."/>
            <person name="Mockaitis K."/>
            <person name="Colbourne J."/>
            <person name="Pfrender M."/>
        </authorList>
    </citation>
    <scope>NUCLEOTIDE SEQUENCE [LARGE SCALE GENOMIC DNA]</scope>
    <source>
        <strain evidence="1 2">Xinb3</strain>
        <tissue evidence="1">Complete organism</tissue>
    </source>
</reference>
<organism evidence="1 2">
    <name type="scientific">Daphnia magna</name>
    <dbReference type="NCBI Taxonomy" id="35525"/>
    <lineage>
        <taxon>Eukaryota</taxon>
        <taxon>Metazoa</taxon>
        <taxon>Ecdysozoa</taxon>
        <taxon>Arthropoda</taxon>
        <taxon>Crustacea</taxon>
        <taxon>Branchiopoda</taxon>
        <taxon>Diplostraca</taxon>
        <taxon>Cladocera</taxon>
        <taxon>Anomopoda</taxon>
        <taxon>Daphniidae</taxon>
        <taxon>Daphnia</taxon>
    </lineage>
</organism>
<dbReference type="AlphaFoldDB" id="A0A164R228"/>
<gene>
    <name evidence="1" type="ORF">APZ42_027805</name>
</gene>
<protein>
    <submittedName>
        <fullName evidence="1">Uncharacterized protein</fullName>
    </submittedName>
</protein>
<evidence type="ECO:0000313" key="2">
    <source>
        <dbReference type="Proteomes" id="UP000076858"/>
    </source>
</evidence>